<comment type="caution">
    <text evidence="4">The sequence shown here is derived from an EMBL/GenBank/DDBJ whole genome shotgun (WGS) entry which is preliminary data.</text>
</comment>
<dbReference type="InterPro" id="IPR002035">
    <property type="entry name" value="VWF_A"/>
</dbReference>
<sequence length="1400" mass="155852">MPGLLNQSTWAPLPLKASSIKACTNGYSFRVSASLTYTNPETEPVDGMFVYLLEESETVVAFEASTAGRSVTIQIKTRGRAEDCCFDCCSRANLALQCNNGHLILDEDMDRTTFIVSTGLIGSLETMTIFLSTTLEPQTQQNGTMQVVFSSVLMPLVSSSEEKIESTRRDEQDFSSTGCFGAGGLKPEKSSTSGHRSLPEIFTEQVFNPVPYEFSFEMLVRGPCLLAGVESPTHALRAGADPIARSASTLYITLAEKHQYDRNLKIVLHPCEPHVPHLMMEEGSMSFEEYEQHIKNRRDFTKAMKKDSNSDKKVDFVRKRFHKDIALNPVLMLNFCPDLYGIPTDFGKVTREIIFLIDRSGSMSGINIEKIKEAMVVVIKSLPPGTLLNIIGFGSNVRTLFSSSRQCNDETLSFACEYIQRMRADMGGTNILGALSWIFKQPVHRGYPRQLFILTDASVSHAGKTIELVRRNASSARCFSYGLGPNACKRLLHGVAKVTGGTVEFFSEGERLQPKLIKSLKKAIEPALSDITIEWYLPDTLEVLLSPSEIGPMYPGDHLNGYGVIYDLSGFQKKNTGKQQISKTALKGSTNSVFQAQDDSSPLVLTDGNKPQFPVEKNELEQAVKEISRVISIEFSGANADENEQCKDSDLNDLRKRISHSSYIQEQYKLTHCSTCSERGIGIQNTSTRASNSSDSTEPQDIDREITSLPHDLEKIAHYEQKGLLHWESPKKATSNFELVNDKNTFGGDPSSDEARRKRKVIAQAALSGRSFSSPNGQLDMRHLRKALEKVSTSQTLNWSVGGRINYIGCESQQFQADSCSRRTLNDSNTLLFQVSTPDWDTFFDPENLFSPMTSEDPALPEVNDTPIMQCKSVIHGLICGKSVSWEVTANLSSLYRSPPEQESKRISENPWDEIIHQLTAKSVIRDFENMAEKESEIEYGTARRYRLKTIETSRACNSMSMYTTIIPINAATQKYLPSYVEVRNTGSKFNQTRGSCSGTKRQRSYSVGLGRRHSSHDSEDLDDLFVSTERSDDLEEKSGISAQQDLTEQSEPSITLEPGISPVTDTSKRLNELKREAQRNAQSPSTVSLRSQKSFESFFGSRFNLGRYRSPSQTGKYIPIKPNCLSAKLDTSPAEETNDYLPLVQLQMASGAFLLNEAFSEAVKIPLEQLRRASPFSCHRASLSPSSRCMPSDTSGSKTETLLERGNSIHSPNETESCASMKNVHPVSEKDQGNNEQSTKGSKKITWSHLESVFDCTSSPASLYNSFSVSIDGLSTTLQQVDSGRGSETDLYENSPVTSETGGIFYESANDLNTQYDDLEGMSWATAVALGWLEHQCAGYFLEWQLIAAKADTWLHSQQLPEHVNVSRLKGATRHLFLLLRHWNENIKLNMLCYNPNNM</sequence>
<dbReference type="SMART" id="SM00327">
    <property type="entry name" value="VWA"/>
    <property type="match status" value="1"/>
</dbReference>
<dbReference type="PROSITE" id="PS50234">
    <property type="entry name" value="VWFA"/>
    <property type="match status" value="1"/>
</dbReference>
<feature type="compositionally biased region" description="Polar residues" evidence="1">
    <location>
        <begin position="1041"/>
        <end position="1054"/>
    </location>
</feature>
<dbReference type="Gene3D" id="3.40.50.410">
    <property type="entry name" value="von Willebrand factor, type A domain"/>
    <property type="match status" value="1"/>
</dbReference>
<evidence type="ECO:0000256" key="1">
    <source>
        <dbReference type="SAM" id="MobiDB-lite"/>
    </source>
</evidence>
<evidence type="ECO:0000259" key="2">
    <source>
        <dbReference type="PROSITE" id="PS50234"/>
    </source>
</evidence>
<proteinExistence type="predicted"/>
<dbReference type="OrthoDB" id="1729737at2759"/>
<feature type="compositionally biased region" description="Polar residues" evidence="1">
    <location>
        <begin position="989"/>
        <end position="1000"/>
    </location>
</feature>
<dbReference type="InterPro" id="IPR052627">
    <property type="entry name" value="VWA_domain-containing"/>
</dbReference>
<dbReference type="Pfam" id="PF13768">
    <property type="entry name" value="VWA_3"/>
    <property type="match status" value="1"/>
</dbReference>
<dbReference type="SUPFAM" id="SSF53300">
    <property type="entry name" value="vWA-like"/>
    <property type="match status" value="1"/>
</dbReference>
<evidence type="ECO:0000313" key="5">
    <source>
        <dbReference type="Proteomes" id="UP000288216"/>
    </source>
</evidence>
<feature type="region of interest" description="Disordered" evidence="1">
    <location>
        <begin position="989"/>
        <end position="1066"/>
    </location>
</feature>
<feature type="domain" description="VIT" evidence="3">
    <location>
        <begin position="1"/>
        <end position="135"/>
    </location>
</feature>
<dbReference type="OMA" id="EDCCFDC"/>
<dbReference type="PROSITE" id="PS51468">
    <property type="entry name" value="VIT"/>
    <property type="match status" value="1"/>
</dbReference>
<keyword evidence="5" id="KW-1185">Reference proteome</keyword>
<dbReference type="InterPro" id="IPR013694">
    <property type="entry name" value="VIT"/>
</dbReference>
<feature type="domain" description="VWFA" evidence="2">
    <location>
        <begin position="352"/>
        <end position="524"/>
    </location>
</feature>
<dbReference type="InterPro" id="IPR036465">
    <property type="entry name" value="vWFA_dom_sf"/>
</dbReference>
<dbReference type="PANTHER" id="PTHR46299">
    <property type="entry name" value="VON WILLEBRAND FACTOR A DOMAIN-CONTAINING PROTEIN 5B2-RELATED"/>
    <property type="match status" value="1"/>
</dbReference>
<dbReference type="PANTHER" id="PTHR46299:SF2">
    <property type="entry name" value="VON WILLEBRAND FACTOR A DOMAIN-CONTAINING PROTEIN 5B2"/>
    <property type="match status" value="1"/>
</dbReference>
<reference evidence="4 5" key="1">
    <citation type="journal article" date="2018" name="Nat. Ecol. Evol.">
        <title>Shark genomes provide insights into elasmobranch evolution and the origin of vertebrates.</title>
        <authorList>
            <person name="Hara Y"/>
            <person name="Yamaguchi K"/>
            <person name="Onimaru K"/>
            <person name="Kadota M"/>
            <person name="Koyanagi M"/>
            <person name="Keeley SD"/>
            <person name="Tatsumi K"/>
            <person name="Tanaka K"/>
            <person name="Motone F"/>
            <person name="Kageyama Y"/>
            <person name="Nozu R"/>
            <person name="Adachi N"/>
            <person name="Nishimura O"/>
            <person name="Nakagawa R"/>
            <person name="Tanegashima C"/>
            <person name="Kiyatake I"/>
            <person name="Matsumoto R"/>
            <person name="Murakumo K"/>
            <person name="Nishida K"/>
            <person name="Terakita A"/>
            <person name="Kuratani S"/>
            <person name="Sato K"/>
            <person name="Hyodo S Kuraku.S."/>
        </authorList>
    </citation>
    <scope>NUCLEOTIDE SEQUENCE [LARGE SCALE GENOMIC DNA]</scope>
</reference>
<accession>A0A401PLY4</accession>
<organism evidence="4 5">
    <name type="scientific">Scyliorhinus torazame</name>
    <name type="common">Cloudy catshark</name>
    <name type="synonym">Catulus torazame</name>
    <dbReference type="NCBI Taxonomy" id="75743"/>
    <lineage>
        <taxon>Eukaryota</taxon>
        <taxon>Metazoa</taxon>
        <taxon>Chordata</taxon>
        <taxon>Craniata</taxon>
        <taxon>Vertebrata</taxon>
        <taxon>Chondrichthyes</taxon>
        <taxon>Elasmobranchii</taxon>
        <taxon>Galeomorphii</taxon>
        <taxon>Galeoidea</taxon>
        <taxon>Carcharhiniformes</taxon>
        <taxon>Scyliorhinidae</taxon>
        <taxon>Scyliorhinus</taxon>
    </lineage>
</organism>
<evidence type="ECO:0000313" key="4">
    <source>
        <dbReference type="EMBL" id="GCB74140.1"/>
    </source>
</evidence>
<dbReference type="STRING" id="75743.A0A401PLY4"/>
<dbReference type="EMBL" id="BFAA01000866">
    <property type="protein sequence ID" value="GCB74140.1"/>
    <property type="molecule type" value="Genomic_DNA"/>
</dbReference>
<gene>
    <name evidence="4" type="ORF">scyTo_0003227</name>
</gene>
<evidence type="ECO:0008006" key="6">
    <source>
        <dbReference type="Google" id="ProtNLM"/>
    </source>
</evidence>
<feature type="region of interest" description="Disordered" evidence="1">
    <location>
        <begin position="165"/>
        <end position="195"/>
    </location>
</feature>
<name>A0A401PLY4_SCYTO</name>
<dbReference type="Pfam" id="PF13757">
    <property type="entry name" value="VIT_2"/>
    <property type="match status" value="1"/>
</dbReference>
<evidence type="ECO:0000259" key="3">
    <source>
        <dbReference type="PROSITE" id="PS51468"/>
    </source>
</evidence>
<protein>
    <recommendedName>
        <fullName evidence="6">VWFA domain-containing protein</fullName>
    </recommendedName>
</protein>
<dbReference type="Proteomes" id="UP000288216">
    <property type="component" value="Unassembled WGS sequence"/>
</dbReference>